<keyword evidence="1" id="KW-0472">Membrane</keyword>
<organism evidence="2 3">
    <name type="scientific">Streptomyces himalayensis subsp. himalayensis</name>
    <dbReference type="NCBI Taxonomy" id="2756131"/>
    <lineage>
        <taxon>Bacteria</taxon>
        <taxon>Bacillati</taxon>
        <taxon>Actinomycetota</taxon>
        <taxon>Actinomycetes</taxon>
        <taxon>Kitasatosporales</taxon>
        <taxon>Streptomycetaceae</taxon>
        <taxon>Streptomyces</taxon>
        <taxon>Streptomyces himalayensis</taxon>
    </lineage>
</organism>
<keyword evidence="1" id="KW-1133">Transmembrane helix</keyword>
<accession>A0A7W0I7C2</accession>
<evidence type="ECO:0000313" key="2">
    <source>
        <dbReference type="EMBL" id="MBA2944856.1"/>
    </source>
</evidence>
<gene>
    <name evidence="2" type="ORF">H1D24_03200</name>
</gene>
<evidence type="ECO:0000313" key="3">
    <source>
        <dbReference type="Proteomes" id="UP000545761"/>
    </source>
</evidence>
<evidence type="ECO:0000256" key="1">
    <source>
        <dbReference type="SAM" id="Phobius"/>
    </source>
</evidence>
<feature type="transmembrane region" description="Helical" evidence="1">
    <location>
        <begin position="29"/>
        <end position="52"/>
    </location>
</feature>
<sequence length="78" mass="7747">MTIAVTALLGGIACGSATGGWVVEHASAAVGYAVTAAVAAVTLMMSLTGPVLRRACPAGLPFPIAVPLPDRDTRIGSR</sequence>
<name>A0A7W0I7C2_9ACTN</name>
<reference evidence="2 3" key="1">
    <citation type="submission" date="2020-07" db="EMBL/GenBank/DDBJ databases">
        <title>Streptomyces isolated from Indian soil.</title>
        <authorList>
            <person name="Mandal S."/>
            <person name="Maiti P.K."/>
        </authorList>
    </citation>
    <scope>NUCLEOTIDE SEQUENCE [LARGE SCALE GENOMIC DNA]</scope>
    <source>
        <strain evidence="2 3">PSKA28</strain>
    </source>
</reference>
<dbReference type="EMBL" id="JACEHE010000001">
    <property type="protein sequence ID" value="MBA2944856.1"/>
    <property type="molecule type" value="Genomic_DNA"/>
</dbReference>
<protein>
    <submittedName>
        <fullName evidence="2">Uncharacterized protein</fullName>
    </submittedName>
</protein>
<dbReference type="RefSeq" id="WP_181655758.1">
    <property type="nucleotide sequence ID" value="NZ_JACEHE010000001.1"/>
</dbReference>
<dbReference type="AlphaFoldDB" id="A0A7W0I7C2"/>
<keyword evidence="1" id="KW-0812">Transmembrane</keyword>
<dbReference type="Proteomes" id="UP000545761">
    <property type="component" value="Unassembled WGS sequence"/>
</dbReference>
<proteinExistence type="predicted"/>
<comment type="caution">
    <text evidence="2">The sequence shown here is derived from an EMBL/GenBank/DDBJ whole genome shotgun (WGS) entry which is preliminary data.</text>
</comment>